<sequence>MNTIVLNNVSVFTTSQEISYLLSVEGILNASNIVDVTNNSYSKTVVIQVHYWHDTEQAYHTIKSLNYRGKTNIETINGIFEAKTAEQEVDVIPDIKCEELDAYLEQMSEEDEAIWMQKYNKVSSDDEMSRDESYLYFDLHDLIGVVE</sequence>
<accession>A0A6C0INZ7</accession>
<dbReference type="AlphaFoldDB" id="A0A6C0INZ7"/>
<name>A0A6C0INZ7_9ZZZZ</name>
<dbReference type="EMBL" id="MN740216">
    <property type="protein sequence ID" value="QHT94156.1"/>
    <property type="molecule type" value="Genomic_DNA"/>
</dbReference>
<protein>
    <submittedName>
        <fullName evidence="1">Uncharacterized protein</fullName>
    </submittedName>
</protein>
<organism evidence="1">
    <name type="scientific">viral metagenome</name>
    <dbReference type="NCBI Taxonomy" id="1070528"/>
    <lineage>
        <taxon>unclassified sequences</taxon>
        <taxon>metagenomes</taxon>
        <taxon>organismal metagenomes</taxon>
    </lineage>
</organism>
<proteinExistence type="predicted"/>
<evidence type="ECO:0000313" key="1">
    <source>
        <dbReference type="EMBL" id="QHT94156.1"/>
    </source>
</evidence>
<reference evidence="1" key="1">
    <citation type="journal article" date="2020" name="Nature">
        <title>Giant virus diversity and host interactions through global metagenomics.</title>
        <authorList>
            <person name="Schulz F."/>
            <person name="Roux S."/>
            <person name="Paez-Espino D."/>
            <person name="Jungbluth S."/>
            <person name="Walsh D.A."/>
            <person name="Denef V.J."/>
            <person name="McMahon K.D."/>
            <person name="Konstantinidis K.T."/>
            <person name="Eloe-Fadrosh E.A."/>
            <person name="Kyrpides N.C."/>
            <person name="Woyke T."/>
        </authorList>
    </citation>
    <scope>NUCLEOTIDE SEQUENCE</scope>
    <source>
        <strain evidence="1">GVMAG-M-3300024258-14</strain>
    </source>
</reference>